<sequence>MSREVVVSNRPEHSKAEDSSCQESVYGYDGDESESASQSEGMTAPPQHDVEMESDQDCINNSPECDSSSSAGRKLTRRQKPRKKIRAAVQKTPVGGVLSPSRKHITGNTPQEEVFTLRSSVEADPPTKSRPKRAVKNSTGNNPISQRVLAKNEAYNSAISPPLVGIKPLNASDTSTPSVDARGSATCSFMDDSAFGFGAMEELPSIPPIELVVSPVKEVSPLVNVRLRGETVSDVSSISPSKLSPSLELKLRLSPSPERKRSTRQSLRSRKPVDRACSSTNVSPTVASIPLQTTASSHASLQASTSIFKKPTTTSNTTDPKFERSVKTSPASTTTSPGSSLSCSLVSPQKRKVPAGMNDLPIEQKEKKKRRKVNKKTKAEMEAWAADMNEKFQDIASFELEVE</sequence>
<dbReference type="OrthoDB" id="10028055at2759"/>
<dbReference type="EMBL" id="OV696689">
    <property type="protein sequence ID" value="CAH1264205.1"/>
    <property type="molecule type" value="Genomic_DNA"/>
</dbReference>
<proteinExistence type="predicted"/>
<organism evidence="2 3">
    <name type="scientific">Branchiostoma lanceolatum</name>
    <name type="common">Common lancelet</name>
    <name type="synonym">Amphioxus lanceolatum</name>
    <dbReference type="NCBI Taxonomy" id="7740"/>
    <lineage>
        <taxon>Eukaryota</taxon>
        <taxon>Metazoa</taxon>
        <taxon>Chordata</taxon>
        <taxon>Cephalochordata</taxon>
        <taxon>Leptocardii</taxon>
        <taxon>Amphioxiformes</taxon>
        <taxon>Branchiostomatidae</taxon>
        <taxon>Branchiostoma</taxon>
    </lineage>
</organism>
<feature type="compositionally biased region" description="Basic residues" evidence="1">
    <location>
        <begin position="261"/>
        <end position="270"/>
    </location>
</feature>
<gene>
    <name evidence="2" type="primary">Hypp2912</name>
    <name evidence="2" type="ORF">BLAG_LOCUS18647</name>
</gene>
<evidence type="ECO:0000313" key="3">
    <source>
        <dbReference type="Proteomes" id="UP000838412"/>
    </source>
</evidence>
<evidence type="ECO:0000256" key="1">
    <source>
        <dbReference type="SAM" id="MobiDB-lite"/>
    </source>
</evidence>
<dbReference type="InterPro" id="IPR018605">
    <property type="entry name" value="Sororin"/>
</dbReference>
<feature type="region of interest" description="Disordered" evidence="1">
    <location>
        <begin position="1"/>
        <end position="143"/>
    </location>
</feature>
<dbReference type="AlphaFoldDB" id="A0A8J9ZZY2"/>
<feature type="region of interest" description="Disordered" evidence="1">
    <location>
        <begin position="249"/>
        <end position="283"/>
    </location>
</feature>
<dbReference type="PANTHER" id="PTHR31092:SF2">
    <property type="entry name" value="SORORIN"/>
    <property type="match status" value="1"/>
</dbReference>
<feature type="compositionally biased region" description="Polar residues" evidence="1">
    <location>
        <begin position="57"/>
        <end position="71"/>
    </location>
</feature>
<feature type="compositionally biased region" description="Basic residues" evidence="1">
    <location>
        <begin position="74"/>
        <end position="86"/>
    </location>
</feature>
<name>A0A8J9ZZY2_BRALA</name>
<keyword evidence="3" id="KW-1185">Reference proteome</keyword>
<feature type="compositionally biased region" description="Basic residues" evidence="1">
    <location>
        <begin position="367"/>
        <end position="376"/>
    </location>
</feature>
<dbReference type="Proteomes" id="UP000838412">
    <property type="component" value="Chromosome 4"/>
</dbReference>
<feature type="compositionally biased region" description="Polar residues" evidence="1">
    <location>
        <begin position="307"/>
        <end position="319"/>
    </location>
</feature>
<feature type="compositionally biased region" description="Low complexity" evidence="1">
    <location>
        <begin position="327"/>
        <end position="347"/>
    </location>
</feature>
<accession>A0A8J9ZZY2</accession>
<evidence type="ECO:0000313" key="2">
    <source>
        <dbReference type="EMBL" id="CAH1264205.1"/>
    </source>
</evidence>
<feature type="region of interest" description="Disordered" evidence="1">
    <location>
        <begin position="307"/>
        <end position="376"/>
    </location>
</feature>
<dbReference type="PANTHER" id="PTHR31092">
    <property type="entry name" value="SORORIN"/>
    <property type="match status" value="1"/>
</dbReference>
<reference evidence="2" key="1">
    <citation type="submission" date="2022-01" db="EMBL/GenBank/DDBJ databases">
        <authorList>
            <person name="Braso-Vives M."/>
        </authorList>
    </citation>
    <scope>NUCLEOTIDE SEQUENCE</scope>
</reference>
<protein>
    <submittedName>
        <fullName evidence="2">Hypp2912 protein</fullName>
    </submittedName>
</protein>